<dbReference type="GO" id="GO:0006302">
    <property type="term" value="P:double-strand break repair"/>
    <property type="evidence" value="ECO:0007669"/>
    <property type="project" value="InterPro"/>
</dbReference>
<dbReference type="InterPro" id="IPR018078">
    <property type="entry name" value="DNA-binding_RecF_CS"/>
</dbReference>
<dbReference type="GO" id="GO:0006260">
    <property type="term" value="P:DNA replication"/>
    <property type="evidence" value="ECO:0007669"/>
    <property type="project" value="UniProtKB-UniRule"/>
</dbReference>
<dbReference type="GO" id="GO:0000731">
    <property type="term" value="P:DNA synthesis involved in DNA repair"/>
    <property type="evidence" value="ECO:0007669"/>
    <property type="project" value="TreeGrafter"/>
</dbReference>
<keyword evidence="6" id="KW-0742">SOS response</keyword>
<evidence type="ECO:0000256" key="4">
    <source>
        <dbReference type="ARBA" id="ARBA00022840"/>
    </source>
</evidence>
<dbReference type="Gene3D" id="3.40.50.300">
    <property type="entry name" value="P-loop containing nucleotide triphosphate hydrolases"/>
    <property type="match status" value="1"/>
</dbReference>
<feature type="binding site" evidence="6">
    <location>
        <begin position="39"/>
        <end position="46"/>
    </location>
    <ligand>
        <name>ATP</name>
        <dbReference type="ChEBI" id="CHEBI:30616"/>
    </ligand>
</feature>
<keyword evidence="9" id="KW-1185">Reference proteome</keyword>
<protein>
    <recommendedName>
        <fullName evidence="6">DNA replication and repair protein RecF</fullName>
    </recommendedName>
</protein>
<dbReference type="KEGG" id="cjap:GWK36_00015"/>
<dbReference type="GO" id="GO:0016887">
    <property type="term" value="F:ATP hydrolysis activity"/>
    <property type="evidence" value="ECO:0007669"/>
    <property type="project" value="InterPro"/>
</dbReference>
<feature type="domain" description="Rad50/SbcC-type AAA" evidence="7">
    <location>
        <begin position="15"/>
        <end position="60"/>
    </location>
</feature>
<dbReference type="Gene3D" id="1.20.1050.90">
    <property type="entry name" value="RecF/RecN/SMC, N-terminal domain"/>
    <property type="match status" value="1"/>
</dbReference>
<gene>
    <name evidence="6 8" type="primary">recF</name>
    <name evidence="8" type="ORF">GWK36_00015</name>
</gene>
<evidence type="ECO:0000256" key="2">
    <source>
        <dbReference type="ARBA" id="ARBA00022705"/>
    </source>
</evidence>
<dbReference type="PROSITE" id="PS00617">
    <property type="entry name" value="RECF_1"/>
    <property type="match status" value="1"/>
</dbReference>
<dbReference type="NCBIfam" id="TIGR00611">
    <property type="entry name" value="recf"/>
    <property type="match status" value="1"/>
</dbReference>
<proteinExistence type="inferred from homology"/>
<dbReference type="Pfam" id="PF13476">
    <property type="entry name" value="AAA_23"/>
    <property type="match status" value="1"/>
</dbReference>
<keyword evidence="4 6" id="KW-0067">ATP-binding</keyword>
<keyword evidence="6" id="KW-0234">DNA repair</keyword>
<evidence type="ECO:0000259" key="7">
    <source>
        <dbReference type="Pfam" id="PF13476"/>
    </source>
</evidence>
<dbReference type="SUPFAM" id="SSF52540">
    <property type="entry name" value="P-loop containing nucleoside triphosphate hydrolases"/>
    <property type="match status" value="1"/>
</dbReference>
<dbReference type="GO" id="GO:0005737">
    <property type="term" value="C:cytoplasm"/>
    <property type="evidence" value="ECO:0007669"/>
    <property type="project" value="UniProtKB-SubCell"/>
</dbReference>
<dbReference type="PANTHER" id="PTHR32182">
    <property type="entry name" value="DNA REPLICATION AND REPAIR PROTEIN RECF"/>
    <property type="match status" value="1"/>
</dbReference>
<keyword evidence="2 6" id="KW-0235">DNA replication</keyword>
<evidence type="ECO:0000256" key="6">
    <source>
        <dbReference type="HAMAP-Rule" id="MF_00365"/>
    </source>
</evidence>
<keyword evidence="1 6" id="KW-0963">Cytoplasm</keyword>
<keyword evidence="3 6" id="KW-0547">Nucleotide-binding</keyword>
<dbReference type="InterPro" id="IPR042174">
    <property type="entry name" value="RecF_2"/>
</dbReference>
<dbReference type="InterPro" id="IPR027417">
    <property type="entry name" value="P-loop_NTPase"/>
</dbReference>
<dbReference type="EMBL" id="CP048029">
    <property type="protein sequence ID" value="QIK36648.1"/>
    <property type="molecule type" value="Genomic_DNA"/>
</dbReference>
<comment type="similarity">
    <text evidence="6">Belongs to the RecF family.</text>
</comment>
<evidence type="ECO:0000256" key="3">
    <source>
        <dbReference type="ARBA" id="ARBA00022741"/>
    </source>
</evidence>
<comment type="subcellular location">
    <subcellularLocation>
        <location evidence="6">Cytoplasm</location>
    </subcellularLocation>
</comment>
<dbReference type="GO" id="GO:0003697">
    <property type="term" value="F:single-stranded DNA binding"/>
    <property type="evidence" value="ECO:0007669"/>
    <property type="project" value="UniProtKB-UniRule"/>
</dbReference>
<organism evidence="8 9">
    <name type="scientific">Caldichromatium japonicum</name>
    <dbReference type="NCBI Taxonomy" id="2699430"/>
    <lineage>
        <taxon>Bacteria</taxon>
        <taxon>Pseudomonadati</taxon>
        <taxon>Pseudomonadota</taxon>
        <taxon>Gammaproteobacteria</taxon>
        <taxon>Chromatiales</taxon>
        <taxon>Chromatiaceae</taxon>
        <taxon>Caldichromatium</taxon>
    </lineage>
</organism>
<dbReference type="RefSeq" id="WP_166268962.1">
    <property type="nucleotide sequence ID" value="NZ_CP048029.1"/>
</dbReference>
<dbReference type="InterPro" id="IPR038729">
    <property type="entry name" value="Rad50/SbcC_AAA"/>
</dbReference>
<sequence length="359" mass="40128">MEHSAASTESGLYWLKIESLRNLRRIELELDSPVLVVTGANGSGKTTFLESIYLLVRGRSFRGSKAGPLTTHGAIQTCLEALYRPADRLPLRIRYRKDPTGSIHEIHPPLGPGERPLFQVKLIGENTQSLVEGEPSLRRRFLDWNLLYAKPRLIQLHQDFNRVLMQRNAALRAGRGQERLWDLVFIELAEAMDRQRARFHAEWQAEFQRLSAAYPFLQGVELCYERGWPEGRELSETLKAVADQERLRGYTLVGPARADCRVRSAHGGFSRGQAKAVVVLLQLAAERVHQAHGCPPALWLLDDLEAELDSALASRLWMDIQATGGQVIATRVGQEGGLGIFAQGKALSLVRLTQAQQSG</sequence>
<name>A0A6G7V9X1_9GAMM</name>
<evidence type="ECO:0000313" key="9">
    <source>
        <dbReference type="Proteomes" id="UP000502699"/>
    </source>
</evidence>
<evidence type="ECO:0000256" key="1">
    <source>
        <dbReference type="ARBA" id="ARBA00022490"/>
    </source>
</evidence>
<dbReference type="AlphaFoldDB" id="A0A6G7V9X1"/>
<accession>A0A6G7V9X1</accession>
<dbReference type="Proteomes" id="UP000502699">
    <property type="component" value="Chromosome"/>
</dbReference>
<evidence type="ECO:0000313" key="8">
    <source>
        <dbReference type="EMBL" id="QIK36648.1"/>
    </source>
</evidence>
<dbReference type="HAMAP" id="MF_00365">
    <property type="entry name" value="RecF"/>
    <property type="match status" value="1"/>
</dbReference>
<dbReference type="InterPro" id="IPR001238">
    <property type="entry name" value="DNA-binding_RecF"/>
</dbReference>
<dbReference type="GO" id="GO:0009432">
    <property type="term" value="P:SOS response"/>
    <property type="evidence" value="ECO:0007669"/>
    <property type="project" value="UniProtKB-UniRule"/>
</dbReference>
<dbReference type="PANTHER" id="PTHR32182:SF0">
    <property type="entry name" value="DNA REPLICATION AND REPAIR PROTEIN RECF"/>
    <property type="match status" value="1"/>
</dbReference>
<evidence type="ECO:0000256" key="5">
    <source>
        <dbReference type="ARBA" id="ARBA00023125"/>
    </source>
</evidence>
<keyword evidence="6" id="KW-0227">DNA damage</keyword>
<dbReference type="GO" id="GO:0005524">
    <property type="term" value="F:ATP binding"/>
    <property type="evidence" value="ECO:0007669"/>
    <property type="project" value="UniProtKB-UniRule"/>
</dbReference>
<keyword evidence="5 6" id="KW-0238">DNA-binding</keyword>
<reference evidence="9" key="1">
    <citation type="submission" date="2020-01" db="EMBL/GenBank/DDBJ databases">
        <title>Caldichromatium gen. nov., sp. nov., a thermophilic purple sulfur bacterium member of the family Chromatiaceae isolated from Nakabusa hot spring, Japan.</title>
        <authorList>
            <person name="Saini M.K."/>
            <person name="Hanada S."/>
            <person name="Tank M."/>
        </authorList>
    </citation>
    <scope>NUCLEOTIDE SEQUENCE [LARGE SCALE GENOMIC DNA]</scope>
    <source>
        <strain evidence="9">No.7</strain>
    </source>
</reference>
<comment type="function">
    <text evidence="6">The RecF protein is involved in DNA metabolism; it is required for DNA replication and normal SOS inducibility. RecF binds preferentially to single-stranded, linear DNA. It also seems to bind ATP.</text>
</comment>